<reference evidence="2 3" key="1">
    <citation type="submission" date="2020-03" db="EMBL/GenBank/DDBJ databases">
        <title>Genomic Encyclopedia of Type Strains, Phase IV (KMG-IV): sequencing the most valuable type-strain genomes for metagenomic binning, comparative biology and taxonomic classification.</title>
        <authorList>
            <person name="Goeker M."/>
        </authorList>
    </citation>
    <scope>NUCLEOTIDE SEQUENCE [LARGE SCALE GENOMIC DNA]</scope>
    <source>
        <strain evidence="2 3">DSM 27651</strain>
    </source>
</reference>
<evidence type="ECO:0000256" key="1">
    <source>
        <dbReference type="SAM" id="Phobius"/>
    </source>
</evidence>
<keyword evidence="1" id="KW-1133">Transmembrane helix</keyword>
<feature type="transmembrane region" description="Helical" evidence="1">
    <location>
        <begin position="6"/>
        <end position="30"/>
    </location>
</feature>
<accession>A0ABX0XKH3</accession>
<keyword evidence="3" id="KW-1185">Reference proteome</keyword>
<gene>
    <name evidence="2" type="ORF">GGR88_001325</name>
</gene>
<protein>
    <recommendedName>
        <fullName evidence="4">DUF1772 domain-containing protein</fullName>
    </recommendedName>
</protein>
<dbReference type="EMBL" id="JAATJE010000001">
    <property type="protein sequence ID" value="NJC33851.1"/>
    <property type="molecule type" value="Genomic_DNA"/>
</dbReference>
<evidence type="ECO:0000313" key="2">
    <source>
        <dbReference type="EMBL" id="NJC33851.1"/>
    </source>
</evidence>
<evidence type="ECO:0000313" key="3">
    <source>
        <dbReference type="Proteomes" id="UP000734218"/>
    </source>
</evidence>
<proteinExistence type="predicted"/>
<sequence>MNRWEIAVLWAVCYFGALVAFAARITYLLGADPVPPADPALLSGWERRRRWLLISEFSALPMFSTLAVLANVHGWLSPVLAVLFATITGALGFAFFLHALEWALNRKYGIPRRPQP</sequence>
<dbReference type="Proteomes" id="UP000734218">
    <property type="component" value="Unassembled WGS sequence"/>
</dbReference>
<name>A0ABX0XKH3_9SPHN</name>
<dbReference type="RefSeq" id="WP_167953780.1">
    <property type="nucleotide sequence ID" value="NZ_JAATJE010000001.1"/>
</dbReference>
<evidence type="ECO:0008006" key="4">
    <source>
        <dbReference type="Google" id="ProtNLM"/>
    </source>
</evidence>
<comment type="caution">
    <text evidence="2">The sequence shown here is derived from an EMBL/GenBank/DDBJ whole genome shotgun (WGS) entry which is preliminary data.</text>
</comment>
<keyword evidence="1" id="KW-0812">Transmembrane</keyword>
<organism evidence="2 3">
    <name type="scientific">Sphingomonas jejuensis</name>
    <dbReference type="NCBI Taxonomy" id="904715"/>
    <lineage>
        <taxon>Bacteria</taxon>
        <taxon>Pseudomonadati</taxon>
        <taxon>Pseudomonadota</taxon>
        <taxon>Alphaproteobacteria</taxon>
        <taxon>Sphingomonadales</taxon>
        <taxon>Sphingomonadaceae</taxon>
        <taxon>Sphingomonas</taxon>
    </lineage>
</organism>
<feature type="transmembrane region" description="Helical" evidence="1">
    <location>
        <begin position="79"/>
        <end position="104"/>
    </location>
</feature>
<keyword evidence="1" id="KW-0472">Membrane</keyword>